<dbReference type="InterPro" id="IPR004389">
    <property type="entry name" value="Ribosomal_uL18_bac-type"/>
</dbReference>
<dbReference type="PANTHER" id="PTHR12899">
    <property type="entry name" value="39S RIBOSOMAL PROTEIN L18, MITOCHONDRIAL"/>
    <property type="match status" value="1"/>
</dbReference>
<dbReference type="CDD" id="cd00432">
    <property type="entry name" value="Ribosomal_L18_L5e"/>
    <property type="match status" value="1"/>
</dbReference>
<dbReference type="OrthoDB" id="9810939at2"/>
<keyword evidence="2 8" id="KW-0699">rRNA-binding</keyword>
<comment type="subunit">
    <text evidence="8">Part of the 50S ribosomal subunit; part of the 5S rRNA/L5/L18/L25 subcomplex. Contacts the 5S and 23S rRNAs.</text>
</comment>
<evidence type="ECO:0000256" key="7">
    <source>
        <dbReference type="ARBA" id="ARBA00053375"/>
    </source>
</evidence>
<evidence type="ECO:0000256" key="6">
    <source>
        <dbReference type="ARBA" id="ARBA00035197"/>
    </source>
</evidence>
<dbReference type="EMBL" id="CP003257">
    <property type="protein sequence ID" value="AEX85280.1"/>
    <property type="molecule type" value="Genomic_DNA"/>
</dbReference>
<sequence length="120" mass="13662">MIKPTPRKKLRRKRHLRVRRKVFGTPERPRMVVFKSNKHIYVQIIDDTKGHTLAAASTLDKELNLEKTWNIDAAKEVGKLVAKRAKEKGIAKVAFDRGGFKYHGKVKALADAAREAGLEF</sequence>
<dbReference type="NCBIfam" id="TIGR00060">
    <property type="entry name" value="L18_bact"/>
    <property type="match status" value="1"/>
</dbReference>
<reference evidence="9 10" key="1">
    <citation type="journal article" date="2012" name="J. Bacteriol.">
        <title>Complete Genome Sequence of the Thermophilic, Piezophilic, Heterotrophic Bacterium Marinitoga piezophila KA3.</title>
        <authorList>
            <person name="Lucas S."/>
            <person name="Han J."/>
            <person name="Lapidus A."/>
            <person name="Cheng J.F."/>
            <person name="Goodwin L.A."/>
            <person name="Pitluck S."/>
            <person name="Peters L."/>
            <person name="Mikhailova N."/>
            <person name="Teshima H."/>
            <person name="Detter J.C."/>
            <person name="Han C."/>
            <person name="Tapia R."/>
            <person name="Land M."/>
            <person name="Hauser L."/>
            <person name="Kyrpides N.C."/>
            <person name="Ivanova N."/>
            <person name="Pagani I."/>
            <person name="Vannier P."/>
            <person name="Oger P."/>
            <person name="Bartlett D.H."/>
            <person name="Noll K.M."/>
            <person name="Woyke T."/>
            <person name="Jebbar M."/>
        </authorList>
    </citation>
    <scope>NUCLEOTIDE SEQUENCE [LARGE SCALE GENOMIC DNA]</scope>
    <source>
        <strain evidence="10">DSM 14283 / JCM 11233 / KA3</strain>
    </source>
</reference>
<gene>
    <name evidence="8" type="primary">rplR</name>
    <name evidence="9" type="ordered locus">Marpi_0864</name>
</gene>
<evidence type="ECO:0000256" key="4">
    <source>
        <dbReference type="ARBA" id="ARBA00022980"/>
    </source>
</evidence>
<dbReference type="Pfam" id="PF00861">
    <property type="entry name" value="Ribosomal_L18p"/>
    <property type="match status" value="1"/>
</dbReference>
<dbReference type="InterPro" id="IPR005484">
    <property type="entry name" value="Ribosomal_uL18_bac/plant/anim"/>
</dbReference>
<dbReference type="AlphaFoldDB" id="H2J788"/>
<dbReference type="FunFam" id="3.30.420.100:FF:000001">
    <property type="entry name" value="50S ribosomal protein L18"/>
    <property type="match status" value="1"/>
</dbReference>
<dbReference type="KEGG" id="mpz:Marpi_0864"/>
<protein>
    <recommendedName>
        <fullName evidence="6 8">Large ribosomal subunit protein uL18</fullName>
    </recommendedName>
</protein>
<keyword evidence="10" id="KW-1185">Reference proteome</keyword>
<dbReference type="HOGENOM" id="CLU_098841_0_1_0"/>
<dbReference type="GO" id="GO:0022625">
    <property type="term" value="C:cytosolic large ribosomal subunit"/>
    <property type="evidence" value="ECO:0007669"/>
    <property type="project" value="TreeGrafter"/>
</dbReference>
<dbReference type="STRING" id="443254.Marpi_0864"/>
<evidence type="ECO:0000256" key="1">
    <source>
        <dbReference type="ARBA" id="ARBA00007116"/>
    </source>
</evidence>
<evidence type="ECO:0000313" key="9">
    <source>
        <dbReference type="EMBL" id="AEX85280.1"/>
    </source>
</evidence>
<evidence type="ECO:0000256" key="3">
    <source>
        <dbReference type="ARBA" id="ARBA00022884"/>
    </source>
</evidence>
<evidence type="ECO:0000313" key="10">
    <source>
        <dbReference type="Proteomes" id="UP000007161"/>
    </source>
</evidence>
<dbReference type="GO" id="GO:0003735">
    <property type="term" value="F:structural constituent of ribosome"/>
    <property type="evidence" value="ECO:0007669"/>
    <property type="project" value="InterPro"/>
</dbReference>
<dbReference type="Proteomes" id="UP000007161">
    <property type="component" value="Chromosome"/>
</dbReference>
<reference evidence="10" key="2">
    <citation type="submission" date="2012-01" db="EMBL/GenBank/DDBJ databases">
        <title>Complete sequence of chromosome of Marinitoga piezophila KA3.</title>
        <authorList>
            <person name="Lucas S."/>
            <person name="Han J."/>
            <person name="Lapidus A."/>
            <person name="Cheng J.-F."/>
            <person name="Goodwin L."/>
            <person name="Pitluck S."/>
            <person name="Peters L."/>
            <person name="Mikhailova N."/>
            <person name="Teshima H."/>
            <person name="Detter J.C."/>
            <person name="Han C."/>
            <person name="Tapia R."/>
            <person name="Land M."/>
            <person name="Hauser L."/>
            <person name="Kyrpides N."/>
            <person name="Ivanova N."/>
            <person name="Pagani I."/>
            <person name="Jebbar M."/>
            <person name="Vannier P."/>
            <person name="Oger P."/>
            <person name="Cario A."/>
            <person name="Bartlett D."/>
            <person name="Noll K.M."/>
            <person name="Woyke T."/>
        </authorList>
    </citation>
    <scope>NUCLEOTIDE SEQUENCE [LARGE SCALE GENOMIC DNA]</scope>
    <source>
        <strain evidence="10">DSM 14283 / JCM 11233 / KA3</strain>
    </source>
</reference>
<dbReference type="GO" id="GO:0006412">
    <property type="term" value="P:translation"/>
    <property type="evidence" value="ECO:0007669"/>
    <property type="project" value="UniProtKB-UniRule"/>
</dbReference>
<comment type="similarity">
    <text evidence="1 8">Belongs to the universal ribosomal protein uL18 family.</text>
</comment>
<comment type="function">
    <text evidence="7 8">This is one of the proteins that bind and probably mediate the attachment of the 5S RNA into the large ribosomal subunit, where it forms part of the central protuberance.</text>
</comment>
<proteinExistence type="inferred from homology"/>
<dbReference type="InterPro" id="IPR057268">
    <property type="entry name" value="Ribosomal_L18"/>
</dbReference>
<dbReference type="RefSeq" id="WP_014296352.1">
    <property type="nucleotide sequence ID" value="NC_016751.1"/>
</dbReference>
<dbReference type="eggNOG" id="COG0256">
    <property type="taxonomic scope" value="Bacteria"/>
</dbReference>
<dbReference type="SUPFAM" id="SSF53137">
    <property type="entry name" value="Translational machinery components"/>
    <property type="match status" value="1"/>
</dbReference>
<dbReference type="Gene3D" id="3.30.420.100">
    <property type="match status" value="1"/>
</dbReference>
<dbReference type="HAMAP" id="MF_01337_B">
    <property type="entry name" value="Ribosomal_uL18_B"/>
    <property type="match status" value="1"/>
</dbReference>
<keyword evidence="5 8" id="KW-0687">Ribonucleoprotein</keyword>
<evidence type="ECO:0000256" key="8">
    <source>
        <dbReference type="HAMAP-Rule" id="MF_01337"/>
    </source>
</evidence>
<keyword evidence="3 8" id="KW-0694">RNA-binding</keyword>
<evidence type="ECO:0000256" key="2">
    <source>
        <dbReference type="ARBA" id="ARBA00022730"/>
    </source>
</evidence>
<organism evidence="9 10">
    <name type="scientific">Marinitoga piezophila (strain DSM 14283 / JCM 11233 / KA3)</name>
    <dbReference type="NCBI Taxonomy" id="443254"/>
    <lineage>
        <taxon>Bacteria</taxon>
        <taxon>Thermotogati</taxon>
        <taxon>Thermotogota</taxon>
        <taxon>Thermotogae</taxon>
        <taxon>Petrotogales</taxon>
        <taxon>Petrotogaceae</taxon>
        <taxon>Marinitoga</taxon>
    </lineage>
</organism>
<dbReference type="GO" id="GO:0008097">
    <property type="term" value="F:5S rRNA binding"/>
    <property type="evidence" value="ECO:0007669"/>
    <property type="project" value="TreeGrafter"/>
</dbReference>
<name>H2J788_MARPK</name>
<evidence type="ECO:0000256" key="5">
    <source>
        <dbReference type="ARBA" id="ARBA00023274"/>
    </source>
</evidence>
<keyword evidence="4 8" id="KW-0689">Ribosomal protein</keyword>
<dbReference type="PANTHER" id="PTHR12899:SF3">
    <property type="entry name" value="LARGE RIBOSOMAL SUBUNIT PROTEIN UL18M"/>
    <property type="match status" value="1"/>
</dbReference>
<accession>H2J788</accession>